<reference evidence="3" key="1">
    <citation type="submission" date="2018-07" db="EMBL/GenBank/DDBJ databases">
        <authorList>
            <person name="Safronova V.I."/>
            <person name="Chirak E.R."/>
            <person name="Sazanova A.L."/>
        </authorList>
    </citation>
    <scope>NUCLEOTIDE SEQUENCE [LARGE SCALE GENOMIC DNA]</scope>
    <source>
        <strain evidence="3">RCAM04685</strain>
    </source>
</reference>
<protein>
    <submittedName>
        <fullName evidence="2">Asp/Glu racemase</fullName>
    </submittedName>
</protein>
<evidence type="ECO:0000313" key="2">
    <source>
        <dbReference type="EMBL" id="RDJ29785.1"/>
    </source>
</evidence>
<dbReference type="RefSeq" id="WP_114827897.1">
    <property type="nucleotide sequence ID" value="NZ_QQTO01000019.1"/>
</dbReference>
<dbReference type="Gene3D" id="3.40.50.12500">
    <property type="match status" value="1"/>
</dbReference>
<organism evidence="2 3">
    <name type="scientific">Bosea caraganae</name>
    <dbReference type="NCBI Taxonomy" id="2763117"/>
    <lineage>
        <taxon>Bacteria</taxon>
        <taxon>Pseudomonadati</taxon>
        <taxon>Pseudomonadota</taxon>
        <taxon>Alphaproteobacteria</taxon>
        <taxon>Hyphomicrobiales</taxon>
        <taxon>Boseaceae</taxon>
        <taxon>Bosea</taxon>
    </lineage>
</organism>
<dbReference type="Proteomes" id="UP000255207">
    <property type="component" value="Unassembled WGS sequence"/>
</dbReference>
<name>A0A370LDY8_9HYPH</name>
<dbReference type="Pfam" id="PF01177">
    <property type="entry name" value="Asp_Glu_race"/>
    <property type="match status" value="1"/>
</dbReference>
<dbReference type="InterPro" id="IPR015942">
    <property type="entry name" value="Asp/Glu/hydantoin_racemase"/>
</dbReference>
<comment type="similarity">
    <text evidence="1">Belongs to the HyuE racemase family.</text>
</comment>
<evidence type="ECO:0000313" key="3">
    <source>
        <dbReference type="Proteomes" id="UP000255207"/>
    </source>
</evidence>
<dbReference type="InterPro" id="IPR052186">
    <property type="entry name" value="Hydantoin_racemase-like"/>
</dbReference>
<proteinExistence type="inferred from homology"/>
<dbReference type="InterPro" id="IPR053714">
    <property type="entry name" value="Iso_Racemase_Enz_sf"/>
</dbReference>
<evidence type="ECO:0000256" key="1">
    <source>
        <dbReference type="ARBA" id="ARBA00038414"/>
    </source>
</evidence>
<keyword evidence="3" id="KW-1185">Reference proteome</keyword>
<comment type="caution">
    <text evidence="2">The sequence shown here is derived from an EMBL/GenBank/DDBJ whole genome shotgun (WGS) entry which is preliminary data.</text>
</comment>
<sequence length="248" mass="24890">MRILVINPNTSPDMTALVMRVLEPLAPAGVVLSSATGRFGARYISSRSAAAIAGHAALDCYAEHGGECDAVYLACFGDPGLLALKEFARVPVIGMAEASCIIAARQAERFSIVTGGERWGPILREFVASLGLGEGLAAVETVAPTGGEIARDPDAAIALLAQACRLTAERDGAGAVILGGAGLAGLAARVQPLVDIPVICSVEAGFGAVMASAASPPAKPAAGDLAFPAPVESLALAPALAALLARPE</sequence>
<dbReference type="PANTHER" id="PTHR28047:SF5">
    <property type="entry name" value="PROTEIN DCG1"/>
    <property type="match status" value="1"/>
</dbReference>
<accession>A0A370LDY8</accession>
<gene>
    <name evidence="2" type="ORF">DWE98_04460</name>
</gene>
<dbReference type="GO" id="GO:0047661">
    <property type="term" value="F:amino-acid racemase activity"/>
    <property type="evidence" value="ECO:0007669"/>
    <property type="project" value="InterPro"/>
</dbReference>
<dbReference type="AlphaFoldDB" id="A0A370LDY8"/>
<dbReference type="EMBL" id="QQTP01000001">
    <property type="protein sequence ID" value="RDJ29785.1"/>
    <property type="molecule type" value="Genomic_DNA"/>
</dbReference>
<dbReference type="PANTHER" id="PTHR28047">
    <property type="entry name" value="PROTEIN DCG1"/>
    <property type="match status" value="1"/>
</dbReference>
<dbReference type="OrthoDB" id="9791723at2"/>